<protein>
    <recommendedName>
        <fullName evidence="3">Transposase</fullName>
    </recommendedName>
</protein>
<proteinExistence type="predicted"/>
<reference evidence="1 2" key="1">
    <citation type="submission" date="2018-05" db="EMBL/GenBank/DDBJ databases">
        <authorList>
            <person name="Goeker M."/>
            <person name="Huntemann M."/>
            <person name="Clum A."/>
            <person name="Pillay M."/>
            <person name="Palaniappan K."/>
            <person name="Varghese N."/>
            <person name="Mikhailova N."/>
            <person name="Stamatis D."/>
            <person name="Reddy T."/>
            <person name="Daum C."/>
            <person name="Shapiro N."/>
            <person name="Ivanova N."/>
            <person name="Kyrpides N."/>
            <person name="Woyke T."/>
        </authorList>
    </citation>
    <scope>NUCLEOTIDE SEQUENCE [LARGE SCALE GENOMIC DNA]</scope>
    <source>
        <strain evidence="1 2">DSM 26524</strain>
    </source>
</reference>
<evidence type="ECO:0000313" key="1">
    <source>
        <dbReference type="EMBL" id="PWJ73528.1"/>
    </source>
</evidence>
<evidence type="ECO:0000313" key="2">
    <source>
        <dbReference type="Proteomes" id="UP000245412"/>
    </source>
</evidence>
<keyword evidence="2" id="KW-1185">Reference proteome</keyword>
<dbReference type="EMBL" id="QGGY01000012">
    <property type="protein sequence ID" value="PWJ73528.1"/>
    <property type="molecule type" value="Genomic_DNA"/>
</dbReference>
<organism evidence="1 2">
    <name type="scientific">Murimonas intestini</name>
    <dbReference type="NCBI Taxonomy" id="1337051"/>
    <lineage>
        <taxon>Bacteria</taxon>
        <taxon>Bacillati</taxon>
        <taxon>Bacillota</taxon>
        <taxon>Clostridia</taxon>
        <taxon>Lachnospirales</taxon>
        <taxon>Lachnospiraceae</taxon>
        <taxon>Murimonas</taxon>
    </lineage>
</organism>
<sequence length="180" mass="20311">MDTEEIYFRLKEKVKQDGVLNGEELLELIVLPLTVKGKEAKQELVKNSIELAKCIRDERQMLQALSGIITFTDKVIDKEYAEYVKGVIMMTKVAQLIFDEGIEKGKSAGRKEGIAEGQAQMIYCIRRKYEKGYTAAVISDILEQKIDYVENICKLIEDNPGCTDTEIAKKYMGDGKTASN</sequence>
<dbReference type="Proteomes" id="UP000245412">
    <property type="component" value="Unassembled WGS sequence"/>
</dbReference>
<accession>A0AB73T0W8</accession>
<dbReference type="AlphaFoldDB" id="A0AB73T0W8"/>
<gene>
    <name evidence="1" type="ORF">C7383_112103</name>
</gene>
<name>A0AB73T0W8_9FIRM</name>
<evidence type="ECO:0008006" key="3">
    <source>
        <dbReference type="Google" id="ProtNLM"/>
    </source>
</evidence>
<comment type="caution">
    <text evidence="1">The sequence shown here is derived from an EMBL/GenBank/DDBJ whole genome shotgun (WGS) entry which is preliminary data.</text>
</comment>
<dbReference type="RefSeq" id="WP_109747709.1">
    <property type="nucleotide sequence ID" value="NZ_JANKBI010000013.1"/>
</dbReference>